<keyword evidence="6 8" id="KW-0446">Lipid-binding</keyword>
<dbReference type="Pfam" id="PF11638">
    <property type="entry name" value="DnaA_N"/>
    <property type="match status" value="1"/>
</dbReference>
<dbReference type="GO" id="GO:0005737">
    <property type="term" value="C:cytoplasm"/>
    <property type="evidence" value="ECO:0007669"/>
    <property type="project" value="UniProtKB-SubCell"/>
</dbReference>
<feature type="binding site" evidence="8">
    <location>
        <position position="166"/>
    </location>
    <ligand>
        <name>ATP</name>
        <dbReference type="ChEBI" id="CHEBI:30616"/>
    </ligand>
</feature>
<evidence type="ECO:0000256" key="1">
    <source>
        <dbReference type="ARBA" id="ARBA00006583"/>
    </source>
</evidence>
<keyword evidence="7 8" id="KW-0238">DNA-binding</keyword>
<dbReference type="Proteomes" id="UP000176645">
    <property type="component" value="Unassembled WGS sequence"/>
</dbReference>
<dbReference type="InterPro" id="IPR013317">
    <property type="entry name" value="DnaA_dom"/>
</dbReference>
<comment type="domain">
    <text evidence="8">Domain I is involved in oligomerization and binding regulators, domain II is flexibile and of varying length in different bacteria, domain III forms the AAA+ region, while domain IV binds dsDNA.</text>
</comment>
<dbReference type="InterPro" id="IPR027417">
    <property type="entry name" value="P-loop_NTPase"/>
</dbReference>
<sequence length="456" mass="51127">MTTIDKNTLWDSVLAELQLSLSNANYQTWFKGKTSMLSLETGSVEIGCATEYNKVWIEERYLGKLKTIVDRLTGTSNNLALKVAAQSLTKPSSTRPSDKTATVPLFEDDSQPQIREILESTNINQKYSFSNFIVGATNQLAYAVAKTVVDEPFERYNPLLIYGGVGVGKTHLLQAIARSVITRRAGMRVLYCSSETFTNDMIQAIQMRQTSNFRNRYRGVEFLLIDDIQFIAGRESTQEEFFHTFNTLYGLGKQIVLSCDRKPEELSDLQERLKNRFLGGLVARIDPPDVELREAVLLAKIKGAGFNADLPVIRTLARHLGPSIRELEGAFLRLAAVSRLTSQKIDQTLVERVLGLNNPTKDPVSSVIRTVAEFFSVDEAALTGRVRSQELTLPRQVAMYLLRKNSKQSFKRIAGHFGGKDHTTVIYSVSKVERLVKEGGEVSDLVNQIQDQAFCW</sequence>
<dbReference type="GO" id="GO:0006275">
    <property type="term" value="P:regulation of DNA replication"/>
    <property type="evidence" value="ECO:0007669"/>
    <property type="project" value="UniProtKB-UniRule"/>
</dbReference>
<evidence type="ECO:0000256" key="3">
    <source>
        <dbReference type="ARBA" id="ARBA00022705"/>
    </source>
</evidence>
<dbReference type="CDD" id="cd06571">
    <property type="entry name" value="Bac_DnaA_C"/>
    <property type="match status" value="1"/>
</dbReference>
<dbReference type="SUPFAM" id="SSF48295">
    <property type="entry name" value="TrpR-like"/>
    <property type="match status" value="1"/>
</dbReference>
<feature type="domain" description="AAA+ ATPase" evidence="12">
    <location>
        <begin position="155"/>
        <end position="298"/>
    </location>
</feature>
<feature type="region of interest" description="Domain I, interacts with DnaA modulators" evidence="8">
    <location>
        <begin position="1"/>
        <end position="85"/>
    </location>
</feature>
<comment type="caution">
    <text evidence="8">Lacks conserved residue(s) required for the propagation of feature annotation.</text>
</comment>
<comment type="caution">
    <text evidence="14">The sequence shown here is derived from an EMBL/GenBank/DDBJ whole genome shotgun (WGS) entry which is preliminary data.</text>
</comment>
<comment type="subcellular location">
    <subcellularLocation>
        <location evidence="8">Cytoplasm</location>
    </subcellularLocation>
</comment>
<evidence type="ECO:0000259" key="12">
    <source>
        <dbReference type="SMART" id="SM00382"/>
    </source>
</evidence>
<dbReference type="Pfam" id="PF00308">
    <property type="entry name" value="Bac_DnaA"/>
    <property type="match status" value="1"/>
</dbReference>
<proteinExistence type="inferred from homology"/>
<dbReference type="AlphaFoldDB" id="A0A1G1WHT1"/>
<dbReference type="InterPro" id="IPR013159">
    <property type="entry name" value="DnaA_C"/>
</dbReference>
<evidence type="ECO:0000256" key="7">
    <source>
        <dbReference type="ARBA" id="ARBA00023125"/>
    </source>
</evidence>
<keyword evidence="4 8" id="KW-0547">Nucleotide-binding</keyword>
<dbReference type="InterPro" id="IPR024633">
    <property type="entry name" value="DnaA_N_dom"/>
</dbReference>
<evidence type="ECO:0000259" key="13">
    <source>
        <dbReference type="SMART" id="SM00760"/>
    </source>
</evidence>
<evidence type="ECO:0000256" key="5">
    <source>
        <dbReference type="ARBA" id="ARBA00022840"/>
    </source>
</evidence>
<feature type="domain" description="Chromosomal replication initiator DnaA C-terminal" evidence="13">
    <location>
        <begin position="363"/>
        <end position="432"/>
    </location>
</feature>
<dbReference type="PROSITE" id="PS01008">
    <property type="entry name" value="DNAA"/>
    <property type="match status" value="1"/>
</dbReference>
<dbReference type="PANTHER" id="PTHR30050:SF2">
    <property type="entry name" value="CHROMOSOMAL REPLICATION INITIATOR PROTEIN DNAA"/>
    <property type="match status" value="1"/>
</dbReference>
<dbReference type="SMART" id="SM00760">
    <property type="entry name" value="Bac_DnaA_C"/>
    <property type="match status" value="1"/>
</dbReference>
<feature type="binding site" evidence="8">
    <location>
        <position position="168"/>
    </location>
    <ligand>
        <name>ATP</name>
        <dbReference type="ChEBI" id="CHEBI:30616"/>
    </ligand>
</feature>
<dbReference type="Gene3D" id="3.30.300.180">
    <property type="match status" value="1"/>
</dbReference>
<comment type="function">
    <text evidence="8 10">Plays an essential role in the initiation and regulation of chromosomal replication. ATP-DnaA binds to the origin of replication (oriC) to initiate formation of the DNA replication initiation complex once per cell cycle. Binds the DnaA box (a 9 base pair repeat at the origin) and separates the double-stranded (ds)DNA. Forms a right-handed helical filament on oriC DNA; dsDNA binds to the exterior of the filament while single-stranded (ss)DNA is stabiized in the filament's interior. The ATP-DnaA-oriC complex binds and stabilizes one strand of the AT-rich DNA unwinding element (DUE), permitting loading of DNA polymerase. After initiation quickly degrades to an ADP-DnaA complex that is not apt for DNA replication. Binds acidic phospholipids.</text>
</comment>
<evidence type="ECO:0000256" key="4">
    <source>
        <dbReference type="ARBA" id="ARBA00022741"/>
    </source>
</evidence>
<dbReference type="PANTHER" id="PTHR30050">
    <property type="entry name" value="CHROMOSOMAL REPLICATION INITIATOR PROTEIN DNAA"/>
    <property type="match status" value="1"/>
</dbReference>
<name>A0A1G1WHT1_9BACT</name>
<keyword evidence="3 8" id="KW-0235">DNA replication</keyword>
<dbReference type="InterPro" id="IPR001957">
    <property type="entry name" value="Chromosome_initiator_DnaA"/>
</dbReference>
<dbReference type="Gene3D" id="3.40.50.300">
    <property type="entry name" value="P-loop containing nucleotide triphosphate hydrolases"/>
    <property type="match status" value="1"/>
</dbReference>
<dbReference type="GO" id="GO:0006270">
    <property type="term" value="P:DNA replication initiation"/>
    <property type="evidence" value="ECO:0007669"/>
    <property type="project" value="UniProtKB-UniRule"/>
</dbReference>
<evidence type="ECO:0000256" key="10">
    <source>
        <dbReference type="RuleBase" id="RU000577"/>
    </source>
</evidence>
<dbReference type="GO" id="GO:0003688">
    <property type="term" value="F:DNA replication origin binding"/>
    <property type="evidence" value="ECO:0007669"/>
    <property type="project" value="UniProtKB-UniRule"/>
</dbReference>
<dbReference type="SUPFAM" id="SSF52540">
    <property type="entry name" value="P-loop containing nucleoside triphosphate hydrolases"/>
    <property type="match status" value="1"/>
</dbReference>
<dbReference type="InterPro" id="IPR010921">
    <property type="entry name" value="Trp_repressor/repl_initiator"/>
</dbReference>
<evidence type="ECO:0000313" key="15">
    <source>
        <dbReference type="Proteomes" id="UP000176645"/>
    </source>
</evidence>
<gene>
    <name evidence="8" type="primary">dnaA</name>
    <name evidence="14" type="ORF">A2Z42_00185</name>
</gene>
<dbReference type="GO" id="GO:0008289">
    <property type="term" value="F:lipid binding"/>
    <property type="evidence" value="ECO:0007669"/>
    <property type="project" value="UniProtKB-KW"/>
</dbReference>
<dbReference type="InterPro" id="IPR003593">
    <property type="entry name" value="AAA+_ATPase"/>
</dbReference>
<dbReference type="SMART" id="SM00382">
    <property type="entry name" value="AAA"/>
    <property type="match status" value="1"/>
</dbReference>
<dbReference type="GO" id="GO:0005524">
    <property type="term" value="F:ATP binding"/>
    <property type="evidence" value="ECO:0007669"/>
    <property type="project" value="UniProtKB-UniRule"/>
</dbReference>
<feature type="binding site" evidence="8">
    <location>
        <position position="170"/>
    </location>
    <ligand>
        <name>ATP</name>
        <dbReference type="ChEBI" id="CHEBI:30616"/>
    </ligand>
</feature>
<keyword evidence="5 8" id="KW-0067">ATP-binding</keyword>
<evidence type="ECO:0000256" key="6">
    <source>
        <dbReference type="ARBA" id="ARBA00023121"/>
    </source>
</evidence>
<dbReference type="EMBL" id="MHCU01000043">
    <property type="protein sequence ID" value="OGY27266.1"/>
    <property type="molecule type" value="Genomic_DNA"/>
</dbReference>
<evidence type="ECO:0000256" key="11">
    <source>
        <dbReference type="RuleBase" id="RU004227"/>
    </source>
</evidence>
<evidence type="ECO:0000256" key="2">
    <source>
        <dbReference type="ARBA" id="ARBA00022490"/>
    </source>
</evidence>
<feature type="region of interest" description="Domain III, AAA+ region" evidence="8">
    <location>
        <begin position="122"/>
        <end position="338"/>
    </location>
</feature>
<dbReference type="InterPro" id="IPR038454">
    <property type="entry name" value="DnaA_N_sf"/>
</dbReference>
<evidence type="ECO:0000256" key="9">
    <source>
        <dbReference type="NCBIfam" id="TIGR00362"/>
    </source>
</evidence>
<organism evidence="14 15">
    <name type="scientific">Candidatus Woykebacteria bacterium RBG_19FT_COMBO_43_10</name>
    <dbReference type="NCBI Taxonomy" id="1802598"/>
    <lineage>
        <taxon>Bacteria</taxon>
        <taxon>Candidatus Woykeibacteriota</taxon>
    </lineage>
</organism>
<dbReference type="PRINTS" id="PR00051">
    <property type="entry name" value="DNAA"/>
</dbReference>
<keyword evidence="2 8" id="KW-0963">Cytoplasm</keyword>
<dbReference type="InterPro" id="IPR020591">
    <property type="entry name" value="Chromosome_initiator_DnaA-like"/>
</dbReference>
<dbReference type="HAMAP" id="MF_00377">
    <property type="entry name" value="DnaA_bact"/>
    <property type="match status" value="1"/>
</dbReference>
<comment type="similarity">
    <text evidence="1 8 11">Belongs to the DnaA family.</text>
</comment>
<dbReference type="Pfam" id="PF08299">
    <property type="entry name" value="Bac_DnaA_C"/>
    <property type="match status" value="1"/>
</dbReference>
<accession>A0A1G1WHT1</accession>
<evidence type="ECO:0000313" key="14">
    <source>
        <dbReference type="EMBL" id="OGY27266.1"/>
    </source>
</evidence>
<comment type="subunit">
    <text evidence="8">Oligomerizes as a right-handed, spiral filament on DNA at oriC.</text>
</comment>
<dbReference type="NCBIfam" id="TIGR00362">
    <property type="entry name" value="DnaA"/>
    <property type="match status" value="1"/>
</dbReference>
<dbReference type="Gene3D" id="1.10.1750.10">
    <property type="match status" value="1"/>
</dbReference>
<dbReference type="CDD" id="cd00009">
    <property type="entry name" value="AAA"/>
    <property type="match status" value="1"/>
</dbReference>
<dbReference type="Gene3D" id="1.10.8.60">
    <property type="match status" value="1"/>
</dbReference>
<feature type="region of interest" description="Domain IV, binds dsDNA" evidence="8">
    <location>
        <begin position="339"/>
        <end position="456"/>
    </location>
</feature>
<evidence type="ECO:0000256" key="8">
    <source>
        <dbReference type="HAMAP-Rule" id="MF_00377"/>
    </source>
</evidence>
<feature type="binding site" evidence="8">
    <location>
        <position position="169"/>
    </location>
    <ligand>
        <name>ATP</name>
        <dbReference type="ChEBI" id="CHEBI:30616"/>
    </ligand>
</feature>
<dbReference type="InterPro" id="IPR018312">
    <property type="entry name" value="Chromosome_initiator_DnaA_CS"/>
</dbReference>
<reference evidence="14 15" key="1">
    <citation type="journal article" date="2016" name="Nat. Commun.">
        <title>Thousands of microbial genomes shed light on interconnected biogeochemical processes in an aquifer system.</title>
        <authorList>
            <person name="Anantharaman K."/>
            <person name="Brown C.T."/>
            <person name="Hug L.A."/>
            <person name="Sharon I."/>
            <person name="Castelle C.J."/>
            <person name="Probst A.J."/>
            <person name="Thomas B.C."/>
            <person name="Singh A."/>
            <person name="Wilkins M.J."/>
            <person name="Karaoz U."/>
            <person name="Brodie E.L."/>
            <person name="Williams K.H."/>
            <person name="Hubbard S.S."/>
            <person name="Banfield J.F."/>
        </authorList>
    </citation>
    <scope>NUCLEOTIDE SEQUENCE [LARGE SCALE GENOMIC DNA]</scope>
</reference>
<dbReference type="FunFam" id="3.40.50.300:FF:000668">
    <property type="entry name" value="Chromosomal replication initiator protein DnaA"/>
    <property type="match status" value="1"/>
</dbReference>
<dbReference type="GO" id="GO:0005886">
    <property type="term" value="C:plasma membrane"/>
    <property type="evidence" value="ECO:0007669"/>
    <property type="project" value="TreeGrafter"/>
</dbReference>
<protein>
    <recommendedName>
        <fullName evidence="8 9">Chromosomal replication initiator protein DnaA</fullName>
    </recommendedName>
</protein>